<reference evidence="6" key="2">
    <citation type="submission" date="2020-11" db="EMBL/GenBank/DDBJ databases">
        <authorList>
            <person name="McCartney M.A."/>
            <person name="Auch B."/>
            <person name="Kono T."/>
            <person name="Mallez S."/>
            <person name="Becker A."/>
            <person name="Gohl D.M."/>
            <person name="Silverstein K.A.T."/>
            <person name="Koren S."/>
            <person name="Bechman K.B."/>
            <person name="Herman A."/>
            <person name="Abrahante J.E."/>
            <person name="Garbe J."/>
        </authorList>
    </citation>
    <scope>NUCLEOTIDE SEQUENCE</scope>
    <source>
        <strain evidence="6">Duluth1</strain>
        <tissue evidence="6">Whole animal</tissue>
    </source>
</reference>
<feature type="domain" description="N4BP1 C-terminal UBA" evidence="5">
    <location>
        <begin position="920"/>
        <end position="964"/>
    </location>
</feature>
<dbReference type="Proteomes" id="UP000828390">
    <property type="component" value="Unassembled WGS sequence"/>
</dbReference>
<feature type="region of interest" description="Disordered" evidence="2">
    <location>
        <begin position="421"/>
        <end position="466"/>
    </location>
</feature>
<name>A0A9D4JUF4_DREPO</name>
<gene>
    <name evidence="6" type="ORF">DPMN_126393</name>
</gene>
<comment type="similarity">
    <text evidence="1">Belongs to the N4BP1 family.</text>
</comment>
<evidence type="ECO:0008006" key="8">
    <source>
        <dbReference type="Google" id="ProtNLM"/>
    </source>
</evidence>
<feature type="compositionally biased region" description="Basic residues" evidence="2">
    <location>
        <begin position="437"/>
        <end position="446"/>
    </location>
</feature>
<evidence type="ECO:0000256" key="2">
    <source>
        <dbReference type="SAM" id="MobiDB-lite"/>
    </source>
</evidence>
<feature type="domain" description="N4BP1 first type I KH-domain" evidence="4">
    <location>
        <begin position="19"/>
        <end position="79"/>
    </location>
</feature>
<dbReference type="AlphaFoldDB" id="A0A9D4JUF4"/>
<protein>
    <recommendedName>
        <fullName evidence="8">RNase NYN domain-containing protein</fullName>
    </recommendedName>
</protein>
<dbReference type="PANTHER" id="PTHR12876:SF35">
    <property type="entry name" value="LD08718P-RELATED"/>
    <property type="match status" value="1"/>
</dbReference>
<dbReference type="Gene3D" id="3.40.50.11980">
    <property type="match status" value="1"/>
</dbReference>
<dbReference type="GO" id="GO:0004521">
    <property type="term" value="F:RNA endonuclease activity"/>
    <property type="evidence" value="ECO:0007669"/>
    <property type="project" value="TreeGrafter"/>
</dbReference>
<organism evidence="6 7">
    <name type="scientific">Dreissena polymorpha</name>
    <name type="common">Zebra mussel</name>
    <name type="synonym">Mytilus polymorpha</name>
    <dbReference type="NCBI Taxonomy" id="45954"/>
    <lineage>
        <taxon>Eukaryota</taxon>
        <taxon>Metazoa</taxon>
        <taxon>Spiralia</taxon>
        <taxon>Lophotrochozoa</taxon>
        <taxon>Mollusca</taxon>
        <taxon>Bivalvia</taxon>
        <taxon>Autobranchia</taxon>
        <taxon>Heteroconchia</taxon>
        <taxon>Euheterodonta</taxon>
        <taxon>Imparidentia</taxon>
        <taxon>Neoheterodontei</taxon>
        <taxon>Myida</taxon>
        <taxon>Dreissenoidea</taxon>
        <taxon>Dreissenidae</taxon>
        <taxon>Dreissena</taxon>
    </lineage>
</organism>
<dbReference type="GO" id="GO:0005634">
    <property type="term" value="C:nucleus"/>
    <property type="evidence" value="ECO:0007669"/>
    <property type="project" value="TreeGrafter"/>
</dbReference>
<dbReference type="FunFam" id="3.40.50.11980:FF:000001">
    <property type="entry name" value="ZC3H12A isoform 1"/>
    <property type="match status" value="1"/>
</dbReference>
<evidence type="ECO:0000313" key="7">
    <source>
        <dbReference type="Proteomes" id="UP000828390"/>
    </source>
</evidence>
<feature type="compositionally biased region" description="Polar residues" evidence="2">
    <location>
        <begin position="845"/>
        <end position="898"/>
    </location>
</feature>
<dbReference type="EMBL" id="JAIWYP010000005">
    <property type="protein sequence ID" value="KAH3824556.1"/>
    <property type="molecule type" value="Genomic_DNA"/>
</dbReference>
<dbReference type="Pfam" id="PF23054">
    <property type="entry name" value="UBA_N4BP1_C"/>
    <property type="match status" value="1"/>
</dbReference>
<accession>A0A9D4JUF4</accession>
<feature type="compositionally biased region" description="Polar residues" evidence="2">
    <location>
        <begin position="540"/>
        <end position="557"/>
    </location>
</feature>
<dbReference type="GO" id="GO:0036464">
    <property type="term" value="C:cytoplasmic ribonucleoprotein granule"/>
    <property type="evidence" value="ECO:0007669"/>
    <property type="project" value="TreeGrafter"/>
</dbReference>
<dbReference type="InterPro" id="IPR021869">
    <property type="entry name" value="RNase_Zc3h12_NYN"/>
</dbReference>
<dbReference type="InterPro" id="IPR056629">
    <property type="entry name" value="KH_N4BP1_1st"/>
</dbReference>
<keyword evidence="7" id="KW-1185">Reference proteome</keyword>
<dbReference type="OrthoDB" id="392925at2759"/>
<evidence type="ECO:0000313" key="6">
    <source>
        <dbReference type="EMBL" id="KAH3824556.1"/>
    </source>
</evidence>
<evidence type="ECO:0000256" key="1">
    <source>
        <dbReference type="ARBA" id="ARBA00038274"/>
    </source>
</evidence>
<dbReference type="InterPro" id="IPR056578">
    <property type="entry name" value="UBA_N4BP1_C"/>
</dbReference>
<evidence type="ECO:0000259" key="3">
    <source>
        <dbReference type="Pfam" id="PF11977"/>
    </source>
</evidence>
<reference evidence="6" key="1">
    <citation type="journal article" date="2019" name="bioRxiv">
        <title>The Genome of the Zebra Mussel, Dreissena polymorpha: A Resource for Invasive Species Research.</title>
        <authorList>
            <person name="McCartney M.A."/>
            <person name="Auch B."/>
            <person name="Kono T."/>
            <person name="Mallez S."/>
            <person name="Zhang Y."/>
            <person name="Obille A."/>
            <person name="Becker A."/>
            <person name="Abrahante J.E."/>
            <person name="Garbe J."/>
            <person name="Badalamenti J.P."/>
            <person name="Herman A."/>
            <person name="Mangelson H."/>
            <person name="Liachko I."/>
            <person name="Sullivan S."/>
            <person name="Sone E.D."/>
            <person name="Koren S."/>
            <person name="Silverstein K.A.T."/>
            <person name="Beckman K.B."/>
            <person name="Gohl D.M."/>
        </authorList>
    </citation>
    <scope>NUCLEOTIDE SEQUENCE</scope>
    <source>
        <strain evidence="6">Duluth1</strain>
        <tissue evidence="6">Whole animal</tissue>
    </source>
</reference>
<proteinExistence type="inferred from homology"/>
<dbReference type="Pfam" id="PF11977">
    <property type="entry name" value="RNase_Zc3h12a"/>
    <property type="match status" value="1"/>
</dbReference>
<dbReference type="InterPro" id="IPR051101">
    <property type="entry name" value="ZC3H12/N4BP1_RNase_Reg"/>
</dbReference>
<comment type="caution">
    <text evidence="6">The sequence shown here is derived from an EMBL/GenBank/DDBJ whole genome shotgun (WGS) entry which is preliminary data.</text>
</comment>
<evidence type="ECO:0000259" key="4">
    <source>
        <dbReference type="Pfam" id="PF23050"/>
    </source>
</evidence>
<feature type="region of interest" description="Disordered" evidence="2">
    <location>
        <begin position="496"/>
        <end position="585"/>
    </location>
</feature>
<dbReference type="Pfam" id="PF23050">
    <property type="entry name" value="KH_N4BP1_1st"/>
    <property type="match status" value="1"/>
</dbReference>
<sequence>MASTKPSRKYPRKPKRDKDEFFMFKKDIPIVKAFKEKIQRMYEIQIQLDSKVDEGQWLIIFGDPVDRKSSKSYIQAICTPEERKVVQFPMHTAMELSDAHKLEAIEIKTNACIKPLENIAQFEITGSELAVTLALSRLEELVGTSIIENAVDGDFNSYEAGVIKISPSTNCGRKRLSDKLERALSKNSDGGCSVDDYKHAKPSVQRVLLNCLQDDDADDIDDDALFDEGASDANSNSKKNYKVHIYDDSDEMEIGNVSDKFADLNLSDLSDSEHKASDTEAVSEHEKYLQDYATRLGFEKQHIEYALTMVDASTRPSDFFSLVQKISTSRGSSVKQSVEVRDDISSDNKANNNEDDIIIESVEEVVIPSPVEAPKAIRKVKTDIPEGYKEMLLRDCQQEDENCSVEELKRRNAERQKLLRENFEKQQKYQASDGVSKKKRNKKNKTKQLEKNTPVEHPTSRTYSNDEDQTCVLRIYDTLQPSGSVGTLEEFTAVPNRKKDSGQTGPFTPGRPASTQGQKGFSRASKMPTTNQGMKEYHHYSNTPNTNQGQHQFTQPSALPAMDQGQRPIGLSGNQVPQSPQGRTHKPMQAVVPVQLAGKSQSQGPVDPKDLRSIVIDGSNVAMTHGNGKIFSCRGIQICVDYFKQRGHDLITVFVPNWRNCRPGPDNNILDQEILQELKDKGVLVFTPSRKIGRKMVAAYDDRFVLELAEAEDAIIVSNDQYRDLMEEKAIWKNIIHTRLLMYSFVRDLFMPPNDPLGRTGPNLDDFLRVSTDLDRFAPYQHFQPRMDYPVTPKGRGGHPPSQGYYQTGLQDGQNCNTGYKNNPSSPYKPVIIYSDEVDGATKPLFNTPNKGTRQNAWANTGQGQNAYANPGQGQSAWANTGQGQSALANTGQGQNAWANKGQGKNAWVNTNQGPKYRSRSEQVTQELLQSLLGIFPEQEETVRKVLNNHSGETNIEKLANYCVGALSD</sequence>
<feature type="domain" description="RNase NYN" evidence="3">
    <location>
        <begin position="611"/>
        <end position="766"/>
    </location>
</feature>
<dbReference type="GO" id="GO:0003729">
    <property type="term" value="F:mRNA binding"/>
    <property type="evidence" value="ECO:0007669"/>
    <property type="project" value="TreeGrafter"/>
</dbReference>
<dbReference type="PANTHER" id="PTHR12876">
    <property type="entry name" value="N4BP1-RELATED"/>
    <property type="match status" value="1"/>
</dbReference>
<evidence type="ECO:0000259" key="5">
    <source>
        <dbReference type="Pfam" id="PF23054"/>
    </source>
</evidence>
<feature type="compositionally biased region" description="Polar residues" evidence="2">
    <location>
        <begin position="572"/>
        <end position="582"/>
    </location>
</feature>
<feature type="region of interest" description="Disordered" evidence="2">
    <location>
        <begin position="845"/>
        <end position="918"/>
    </location>
</feature>